<protein>
    <submittedName>
        <fullName evidence="3">DUF2059 domain-containing protein</fullName>
    </submittedName>
</protein>
<organism evidence="3 4">
    <name type="scientific">Haloferula rosea</name>
    <dbReference type="NCBI Taxonomy" id="490093"/>
    <lineage>
        <taxon>Bacteria</taxon>
        <taxon>Pseudomonadati</taxon>
        <taxon>Verrucomicrobiota</taxon>
        <taxon>Verrucomicrobiia</taxon>
        <taxon>Verrucomicrobiales</taxon>
        <taxon>Verrucomicrobiaceae</taxon>
        <taxon>Haloferula</taxon>
    </lineage>
</organism>
<gene>
    <name evidence="3" type="ORF">JIN81_07770</name>
</gene>
<proteinExistence type="predicted"/>
<dbReference type="Proteomes" id="UP000658278">
    <property type="component" value="Unassembled WGS sequence"/>
</dbReference>
<feature type="chain" id="PRO_5037932819" evidence="1">
    <location>
        <begin position="18"/>
        <end position="164"/>
    </location>
</feature>
<comment type="caution">
    <text evidence="3">The sequence shown here is derived from an EMBL/GenBank/DDBJ whole genome shotgun (WGS) entry which is preliminary data.</text>
</comment>
<feature type="domain" description="DUF2059" evidence="2">
    <location>
        <begin position="83"/>
        <end position="139"/>
    </location>
</feature>
<name>A0A934R9L6_9BACT</name>
<reference evidence="3" key="1">
    <citation type="submission" date="2021-01" db="EMBL/GenBank/DDBJ databases">
        <title>Modified the classification status of verrucomicrobia.</title>
        <authorList>
            <person name="Feng X."/>
        </authorList>
    </citation>
    <scope>NUCLEOTIDE SEQUENCE</scope>
    <source>
        <strain evidence="3">KCTC 22201</strain>
    </source>
</reference>
<evidence type="ECO:0000259" key="2">
    <source>
        <dbReference type="Pfam" id="PF09832"/>
    </source>
</evidence>
<keyword evidence="4" id="KW-1185">Reference proteome</keyword>
<dbReference type="InterPro" id="IPR018637">
    <property type="entry name" value="DUF2059"/>
</dbReference>
<dbReference type="AlphaFoldDB" id="A0A934R9L6"/>
<feature type="signal peptide" evidence="1">
    <location>
        <begin position="1"/>
        <end position="17"/>
    </location>
</feature>
<keyword evidence="1" id="KW-0732">Signal</keyword>
<dbReference type="Pfam" id="PF09832">
    <property type="entry name" value="DUF2059"/>
    <property type="match status" value="1"/>
</dbReference>
<dbReference type="EMBL" id="JAENII010000004">
    <property type="protein sequence ID" value="MBK1826912.1"/>
    <property type="molecule type" value="Genomic_DNA"/>
</dbReference>
<evidence type="ECO:0000313" key="3">
    <source>
        <dbReference type="EMBL" id="MBK1826912.1"/>
    </source>
</evidence>
<dbReference type="RefSeq" id="WP_200278313.1">
    <property type="nucleotide sequence ID" value="NZ_JAENII010000004.1"/>
</dbReference>
<accession>A0A934R9L6</accession>
<evidence type="ECO:0000256" key="1">
    <source>
        <dbReference type="SAM" id="SignalP"/>
    </source>
</evidence>
<evidence type="ECO:0000313" key="4">
    <source>
        <dbReference type="Proteomes" id="UP000658278"/>
    </source>
</evidence>
<sequence length="164" mass="18113">MKLFLAALVLCASPLMGADEEPSTAMKLMEVMEYERTADEAALKAFKLMIGQLEAQGIPKAAVEEITVAAQDMMRKSFIDGKVVDKVAALYEERFTEDELIDLIAFYKTPLGRKILAEQSVIMEEGMKIGMEAVEKNQAKFQQDVGAIIEKHLAADAEEPAPEE</sequence>